<comment type="caution">
    <text evidence="2">The sequence shown here is derived from an EMBL/GenBank/DDBJ whole genome shotgun (WGS) entry which is preliminary data.</text>
</comment>
<feature type="region of interest" description="Disordered" evidence="1">
    <location>
        <begin position="161"/>
        <end position="185"/>
    </location>
</feature>
<evidence type="ECO:0000256" key="1">
    <source>
        <dbReference type="SAM" id="MobiDB-lite"/>
    </source>
</evidence>
<dbReference type="RefSeq" id="WP_255912074.1">
    <property type="nucleotide sequence ID" value="NZ_JANFQO010000003.1"/>
</dbReference>
<dbReference type="EMBL" id="JANFQO010000003">
    <property type="protein sequence ID" value="MCQ4164052.1"/>
    <property type="molecule type" value="Genomic_DNA"/>
</dbReference>
<proteinExistence type="predicted"/>
<dbReference type="Proteomes" id="UP001165498">
    <property type="component" value="Unassembled WGS sequence"/>
</dbReference>
<protein>
    <recommendedName>
        <fullName evidence="4">RseA-like anti sigma(E) protein</fullName>
    </recommendedName>
</protein>
<keyword evidence="3" id="KW-1185">Reference proteome</keyword>
<evidence type="ECO:0008006" key="4">
    <source>
        <dbReference type="Google" id="ProtNLM"/>
    </source>
</evidence>
<reference evidence="2" key="1">
    <citation type="submission" date="2022-07" db="EMBL/GenBank/DDBJ databases">
        <title>Tahibacter sp., a new gammaproteobacterium isolated from the silt sample collected at pig farm.</title>
        <authorList>
            <person name="Chen H."/>
        </authorList>
    </citation>
    <scope>NUCLEOTIDE SEQUENCE</scope>
    <source>
        <strain evidence="2">P2K</strain>
    </source>
</reference>
<evidence type="ECO:0000313" key="2">
    <source>
        <dbReference type="EMBL" id="MCQ4164052.1"/>
    </source>
</evidence>
<sequence>MTKPSLSQLYQTLTAPQSLSARALVDADTALRAAAGRIVPHERGEVVDALAGSAAHADLVRFLSALEPSSAQLAHCLAQAAPAHGLRERSRRSAHGRRSRERGWQWGAMAASVVAALALFAAHSGQHTQMAGQSALARLQAPAAQPDSIFAAVESPSDARGDEIFRYGGGDNPLNDRIFRTPSDS</sequence>
<organism evidence="2 3">
    <name type="scientific">Tahibacter harae</name>
    <dbReference type="NCBI Taxonomy" id="2963937"/>
    <lineage>
        <taxon>Bacteria</taxon>
        <taxon>Pseudomonadati</taxon>
        <taxon>Pseudomonadota</taxon>
        <taxon>Gammaproteobacteria</taxon>
        <taxon>Lysobacterales</taxon>
        <taxon>Rhodanobacteraceae</taxon>
        <taxon>Tahibacter</taxon>
    </lineage>
</organism>
<accession>A0ABT1QNJ5</accession>
<name>A0ABT1QNJ5_9GAMM</name>
<gene>
    <name evidence="2" type="ORF">NM961_04945</name>
</gene>
<evidence type="ECO:0000313" key="3">
    <source>
        <dbReference type="Proteomes" id="UP001165498"/>
    </source>
</evidence>